<keyword evidence="1" id="KW-1133">Transmembrane helix</keyword>
<evidence type="ECO:0000313" key="3">
    <source>
        <dbReference type="EMBL" id="MFC6397898.1"/>
    </source>
</evidence>
<organism evidence="3 4">
    <name type="scientific">Luteococcus sanguinis</name>
    <dbReference type="NCBI Taxonomy" id="174038"/>
    <lineage>
        <taxon>Bacteria</taxon>
        <taxon>Bacillati</taxon>
        <taxon>Actinomycetota</taxon>
        <taxon>Actinomycetes</taxon>
        <taxon>Propionibacteriales</taxon>
        <taxon>Propionibacteriaceae</taxon>
        <taxon>Luteococcus</taxon>
    </lineage>
</organism>
<feature type="transmembrane region" description="Helical" evidence="1">
    <location>
        <begin position="206"/>
        <end position="228"/>
    </location>
</feature>
<feature type="domain" description="DUF4328" evidence="2">
    <location>
        <begin position="89"/>
        <end position="224"/>
    </location>
</feature>
<evidence type="ECO:0000256" key="1">
    <source>
        <dbReference type="SAM" id="Phobius"/>
    </source>
</evidence>
<keyword evidence="1" id="KW-0812">Transmembrane</keyword>
<accession>A0ABW1X325</accession>
<comment type="caution">
    <text evidence="3">The sequence shown here is derived from an EMBL/GenBank/DDBJ whole genome shotgun (WGS) entry which is preliminary data.</text>
</comment>
<keyword evidence="1" id="KW-0472">Membrane</keyword>
<dbReference type="RefSeq" id="WP_343886887.1">
    <property type="nucleotide sequence ID" value="NZ_BAAAKI010000025.1"/>
</dbReference>
<gene>
    <name evidence="3" type="ORF">ACFP57_13025</name>
</gene>
<sequence>MASTQPGWRTGPDGRVVWAAPRRRRLGRFHEWLGWAVLGLLGAVAIIDLADLGITLVRVALSQSDRPDPFRTYDLLERTRQLEAWHIKVCVVVAIGWIIWQTMAAASSRVPRQALCYAPFFHATSWFIPIASLVMPLQNMADLRYATEYPLSRSEGILPPRRRITRLLAGWWLSWLVALPTLLFSISALPYALLEITPEVGATLEAAMDVVQIVNDVLAMAVVGEVHFRLRIQRQLRMEPIAPF</sequence>
<evidence type="ECO:0000313" key="4">
    <source>
        <dbReference type="Proteomes" id="UP001596266"/>
    </source>
</evidence>
<feature type="transmembrane region" description="Helical" evidence="1">
    <location>
        <begin position="82"/>
        <end position="100"/>
    </location>
</feature>
<feature type="transmembrane region" description="Helical" evidence="1">
    <location>
        <begin position="171"/>
        <end position="194"/>
    </location>
</feature>
<evidence type="ECO:0000259" key="2">
    <source>
        <dbReference type="Pfam" id="PF14219"/>
    </source>
</evidence>
<proteinExistence type="predicted"/>
<feature type="transmembrane region" description="Helical" evidence="1">
    <location>
        <begin position="32"/>
        <end position="61"/>
    </location>
</feature>
<reference evidence="4" key="1">
    <citation type="journal article" date="2019" name="Int. J. Syst. Evol. Microbiol.">
        <title>The Global Catalogue of Microorganisms (GCM) 10K type strain sequencing project: providing services to taxonomists for standard genome sequencing and annotation.</title>
        <authorList>
            <consortium name="The Broad Institute Genomics Platform"/>
            <consortium name="The Broad Institute Genome Sequencing Center for Infectious Disease"/>
            <person name="Wu L."/>
            <person name="Ma J."/>
        </authorList>
    </citation>
    <scope>NUCLEOTIDE SEQUENCE [LARGE SCALE GENOMIC DNA]</scope>
    <source>
        <strain evidence="4">CGMCC 1.15277</strain>
    </source>
</reference>
<keyword evidence="4" id="KW-1185">Reference proteome</keyword>
<protein>
    <submittedName>
        <fullName evidence="3">DUF4328 domain-containing protein</fullName>
    </submittedName>
</protein>
<dbReference type="EMBL" id="JBHSUA010000024">
    <property type="protein sequence ID" value="MFC6397898.1"/>
    <property type="molecule type" value="Genomic_DNA"/>
</dbReference>
<dbReference type="Proteomes" id="UP001596266">
    <property type="component" value="Unassembled WGS sequence"/>
</dbReference>
<dbReference type="Pfam" id="PF14219">
    <property type="entry name" value="DUF4328"/>
    <property type="match status" value="1"/>
</dbReference>
<dbReference type="InterPro" id="IPR025565">
    <property type="entry name" value="DUF4328"/>
</dbReference>
<name>A0ABW1X325_9ACTN</name>